<name>A0ABT5X896_9EURY</name>
<dbReference type="InterPro" id="IPR035808">
    <property type="entry name" value="Ribosomal_uL30_euk_arc"/>
</dbReference>
<proteinExistence type="inferred from homology"/>
<evidence type="ECO:0000256" key="4">
    <source>
        <dbReference type="HAMAP-Rule" id="MF_01371"/>
    </source>
</evidence>
<sequence length="151" mass="17341">MYAIIRLRGSINTKPDIKDTLKMLRLHRINHCVVVPESPHYKGMIQKVKDYVAWGEIDEEAFAKILEMRGRLSGNRRLTDQLIKEKTSFGTIGEFASAVYQDIAKLQDVGIKPVFRLHPPRKGHRGTKKTVKQGGELGYHESISDLIWKMR</sequence>
<dbReference type="NCBIfam" id="TIGR01309">
    <property type="entry name" value="uL30_arch"/>
    <property type="match status" value="1"/>
</dbReference>
<comment type="caution">
    <text evidence="6">The sequence shown here is derived from an EMBL/GenBank/DDBJ whole genome shotgun (WGS) entry which is preliminary data.</text>
</comment>
<dbReference type="Gene3D" id="1.10.15.30">
    <property type="match status" value="1"/>
</dbReference>
<dbReference type="HAMAP" id="MF_01371_A">
    <property type="entry name" value="Ribosomal_uL30_A"/>
    <property type="match status" value="1"/>
</dbReference>
<dbReference type="PANTHER" id="PTHR11524">
    <property type="entry name" value="60S RIBOSOMAL PROTEIN L7"/>
    <property type="match status" value="1"/>
</dbReference>
<evidence type="ECO:0000256" key="1">
    <source>
        <dbReference type="ARBA" id="ARBA00007594"/>
    </source>
</evidence>
<organism evidence="6 7">
    <name type="scientific">Candidatus Methanocrinis natronophilus</name>
    <dbReference type="NCBI Taxonomy" id="3033396"/>
    <lineage>
        <taxon>Archaea</taxon>
        <taxon>Methanobacteriati</taxon>
        <taxon>Methanobacteriota</taxon>
        <taxon>Stenosarchaea group</taxon>
        <taxon>Methanomicrobia</taxon>
        <taxon>Methanotrichales</taxon>
        <taxon>Methanotrichaceae</taxon>
        <taxon>Methanocrinis</taxon>
    </lineage>
</organism>
<comment type="subunit">
    <text evidence="4">Part of the 50S ribosomal subunit.</text>
</comment>
<dbReference type="InterPro" id="IPR039699">
    <property type="entry name" value="Ribosomal_uL30"/>
</dbReference>
<protein>
    <recommendedName>
        <fullName evidence="4">Large ribosomal subunit protein uL30</fullName>
    </recommendedName>
</protein>
<reference evidence="6 7" key="1">
    <citation type="submission" date="2023-03" db="EMBL/GenBank/DDBJ databases">
        <title>WGS of Methanotrichaceae archaeon Mx.</title>
        <authorList>
            <person name="Sorokin D.Y."/>
            <person name="Merkel A.Y."/>
        </authorList>
    </citation>
    <scope>NUCLEOTIDE SEQUENCE [LARGE SCALE GENOMIC DNA]</scope>
    <source>
        <strain evidence="6 7">Mx</strain>
    </source>
</reference>
<keyword evidence="3 4" id="KW-0687">Ribonucleoprotein</keyword>
<accession>A0ABT5X896</accession>
<dbReference type="InterPro" id="IPR036919">
    <property type="entry name" value="Ribo_uL30_ferredoxin-like_sf"/>
</dbReference>
<dbReference type="EMBL" id="JARFPK010000021">
    <property type="protein sequence ID" value="MDF0590906.1"/>
    <property type="molecule type" value="Genomic_DNA"/>
</dbReference>
<dbReference type="Gene3D" id="3.30.1390.20">
    <property type="entry name" value="Ribosomal protein L30, ferredoxin-like fold domain"/>
    <property type="match status" value="1"/>
</dbReference>
<gene>
    <name evidence="4" type="primary">rpl30</name>
    <name evidence="6" type="ORF">P0O15_06965</name>
</gene>
<evidence type="ECO:0000256" key="3">
    <source>
        <dbReference type="ARBA" id="ARBA00023274"/>
    </source>
</evidence>
<keyword evidence="2 4" id="KW-0689">Ribosomal protein</keyword>
<dbReference type="SUPFAM" id="SSF55129">
    <property type="entry name" value="Ribosomal protein L30p/L7e"/>
    <property type="match status" value="1"/>
</dbReference>
<dbReference type="InterPro" id="IPR018038">
    <property type="entry name" value="Ribosomal_uL30_CS"/>
</dbReference>
<dbReference type="Proteomes" id="UP001220010">
    <property type="component" value="Unassembled WGS sequence"/>
</dbReference>
<evidence type="ECO:0000313" key="6">
    <source>
        <dbReference type="EMBL" id="MDF0590906.1"/>
    </source>
</evidence>
<feature type="domain" description="Large ribosomal subunit protein uL30-like ferredoxin-like fold" evidence="5">
    <location>
        <begin position="2"/>
        <end position="52"/>
    </location>
</feature>
<dbReference type="PANTHER" id="PTHR11524:SF16">
    <property type="entry name" value="LARGE RIBOSOMAL SUBUNIT PROTEIN UL30"/>
    <property type="match status" value="1"/>
</dbReference>
<dbReference type="GO" id="GO:0005840">
    <property type="term" value="C:ribosome"/>
    <property type="evidence" value="ECO:0007669"/>
    <property type="project" value="UniProtKB-KW"/>
</dbReference>
<evidence type="ECO:0000259" key="5">
    <source>
        <dbReference type="Pfam" id="PF00327"/>
    </source>
</evidence>
<keyword evidence="7" id="KW-1185">Reference proteome</keyword>
<dbReference type="RefSeq" id="WP_316966651.1">
    <property type="nucleotide sequence ID" value="NZ_JARFPK010000021.1"/>
</dbReference>
<dbReference type="NCBIfam" id="NF004711">
    <property type="entry name" value="PRK06049.1"/>
    <property type="match status" value="1"/>
</dbReference>
<dbReference type="PROSITE" id="PS00634">
    <property type="entry name" value="RIBOSOMAL_L30"/>
    <property type="match status" value="1"/>
</dbReference>
<dbReference type="CDD" id="cd01657">
    <property type="entry name" value="Ribosomal_L7_archeal_euk"/>
    <property type="match status" value="1"/>
</dbReference>
<evidence type="ECO:0000313" key="7">
    <source>
        <dbReference type="Proteomes" id="UP001220010"/>
    </source>
</evidence>
<comment type="similarity">
    <text evidence="1 4">Belongs to the universal ribosomal protein uL30 family.</text>
</comment>
<dbReference type="Pfam" id="PF00327">
    <property type="entry name" value="Ribosomal_L30"/>
    <property type="match status" value="1"/>
</dbReference>
<evidence type="ECO:0000256" key="2">
    <source>
        <dbReference type="ARBA" id="ARBA00022980"/>
    </source>
</evidence>
<dbReference type="InterPro" id="IPR005997">
    <property type="entry name" value="Ribosomal_uL30_arc"/>
</dbReference>
<dbReference type="InterPro" id="IPR016082">
    <property type="entry name" value="Ribosomal_uL30_ferredoxin-like"/>
</dbReference>